<reference evidence="2 3" key="1">
    <citation type="journal article" date="2011" name="Front. Microbiol.">
        <title>Genomic signatures of strain selection and enhancement in Bacillus atrophaeus var. globigii, a historical biowarfare simulant.</title>
        <authorList>
            <person name="Gibbons H.S."/>
            <person name="Broomall S.M."/>
            <person name="McNew L.A."/>
            <person name="Daligault H."/>
            <person name="Chapman C."/>
            <person name="Bruce D."/>
            <person name="Karavis M."/>
            <person name="Krepps M."/>
            <person name="McGregor P.A."/>
            <person name="Hong C."/>
            <person name="Park K.H."/>
            <person name="Akmal A."/>
            <person name="Feldman A."/>
            <person name="Lin J.S."/>
            <person name="Chang W.E."/>
            <person name="Higgs B.W."/>
            <person name="Demirev P."/>
            <person name="Lindquist J."/>
            <person name="Liem A."/>
            <person name="Fochler E."/>
            <person name="Read T.D."/>
            <person name="Tapia R."/>
            <person name="Johnson S."/>
            <person name="Bishop-Lilly K.A."/>
            <person name="Detter C."/>
            <person name="Han C."/>
            <person name="Sozhamannan S."/>
            <person name="Rosenzweig C.N."/>
            <person name="Skowronski E.W."/>
        </authorList>
    </citation>
    <scope>NUCLEOTIDE SEQUENCE [LARGE SCALE GENOMIC DNA]</scope>
    <source>
        <strain evidence="2 3">CC-PW-9</strain>
    </source>
</reference>
<evidence type="ECO:0000313" key="3">
    <source>
        <dbReference type="Proteomes" id="UP000287996"/>
    </source>
</evidence>
<organism evidence="2 3">
    <name type="scientific">Idiomarina tyrosinivorans</name>
    <dbReference type="NCBI Taxonomy" id="1445662"/>
    <lineage>
        <taxon>Bacteria</taxon>
        <taxon>Pseudomonadati</taxon>
        <taxon>Pseudomonadota</taxon>
        <taxon>Gammaproteobacteria</taxon>
        <taxon>Alteromonadales</taxon>
        <taxon>Idiomarinaceae</taxon>
        <taxon>Idiomarina</taxon>
    </lineage>
</organism>
<dbReference type="OrthoDB" id="5593857at2"/>
<accession>A0A432ZQB8</accession>
<keyword evidence="1" id="KW-0472">Membrane</keyword>
<feature type="transmembrane region" description="Helical" evidence="1">
    <location>
        <begin position="12"/>
        <end position="31"/>
    </location>
</feature>
<dbReference type="EMBL" id="PIQH01000006">
    <property type="protein sequence ID" value="RUO80135.1"/>
    <property type="molecule type" value="Genomic_DNA"/>
</dbReference>
<dbReference type="AlphaFoldDB" id="A0A432ZQB8"/>
<dbReference type="PROSITE" id="PS00409">
    <property type="entry name" value="PROKAR_NTER_METHYL"/>
    <property type="match status" value="1"/>
</dbReference>
<gene>
    <name evidence="2" type="ORF">CWI84_07505</name>
</gene>
<evidence type="ECO:0000256" key="1">
    <source>
        <dbReference type="SAM" id="Phobius"/>
    </source>
</evidence>
<dbReference type="InterPro" id="IPR012902">
    <property type="entry name" value="N_methyl_site"/>
</dbReference>
<protein>
    <submittedName>
        <fullName evidence="2">Agglutinin biogenesis protein MshD</fullName>
    </submittedName>
</protein>
<dbReference type="Proteomes" id="UP000287996">
    <property type="component" value="Unassembled WGS sequence"/>
</dbReference>
<name>A0A432ZQB8_9GAMM</name>
<keyword evidence="3" id="KW-1185">Reference proteome</keyword>
<dbReference type="RefSeq" id="WP_126841973.1">
    <property type="nucleotide sequence ID" value="NZ_PIQH01000006.1"/>
</dbReference>
<evidence type="ECO:0000313" key="2">
    <source>
        <dbReference type="EMBL" id="RUO80135.1"/>
    </source>
</evidence>
<dbReference type="NCBIfam" id="TIGR02532">
    <property type="entry name" value="IV_pilin_GFxxxE"/>
    <property type="match status" value="1"/>
</dbReference>
<keyword evidence="1" id="KW-0812">Transmembrane</keyword>
<proteinExistence type="predicted"/>
<sequence>MNSQRGFTLIELIIGIVLLGIAVAGLASLVFSQARPSITPLYQLRASELATALMDEILAMSFDENNLTLAANSRCGSSPCTAPNDLGFEVGESRQNYDDVDDFNDFSINGALLVDEPSLSEIYRNFTLTVEVCYVTEPWNNCRTDIVTMYKRITITVNAADQGNVVVTSIRSNL</sequence>
<keyword evidence="1" id="KW-1133">Transmembrane helix</keyword>
<comment type="caution">
    <text evidence="2">The sequence shown here is derived from an EMBL/GenBank/DDBJ whole genome shotgun (WGS) entry which is preliminary data.</text>
</comment>
<dbReference type="Pfam" id="PF07963">
    <property type="entry name" value="N_methyl"/>
    <property type="match status" value="1"/>
</dbReference>